<protein>
    <submittedName>
        <fullName evidence="8">Site-specific integrase</fullName>
    </submittedName>
</protein>
<dbReference type="PROSITE" id="PS51900">
    <property type="entry name" value="CB"/>
    <property type="match status" value="1"/>
</dbReference>
<evidence type="ECO:0000256" key="3">
    <source>
        <dbReference type="ARBA" id="ARBA00023172"/>
    </source>
</evidence>
<organism evidence="8 9">
    <name type="scientific">Rhizomicrobium electricum</name>
    <dbReference type="NCBI Taxonomy" id="480070"/>
    <lineage>
        <taxon>Bacteria</taxon>
        <taxon>Pseudomonadati</taxon>
        <taxon>Pseudomonadota</taxon>
        <taxon>Alphaproteobacteria</taxon>
        <taxon>Micropepsales</taxon>
        <taxon>Micropepsaceae</taxon>
        <taxon>Rhizomicrobium</taxon>
    </lineage>
</organism>
<evidence type="ECO:0000313" key="9">
    <source>
        <dbReference type="Proteomes" id="UP001499951"/>
    </source>
</evidence>
<dbReference type="PROSITE" id="PS51898">
    <property type="entry name" value="TYR_RECOMBINASE"/>
    <property type="match status" value="1"/>
</dbReference>
<keyword evidence="1" id="KW-0229">DNA integration</keyword>
<dbReference type="Pfam" id="PF02899">
    <property type="entry name" value="Phage_int_SAM_1"/>
    <property type="match status" value="1"/>
</dbReference>
<evidence type="ECO:0000256" key="1">
    <source>
        <dbReference type="ARBA" id="ARBA00022908"/>
    </source>
</evidence>
<dbReference type="SUPFAM" id="SSF47823">
    <property type="entry name" value="lambda integrase-like, N-terminal domain"/>
    <property type="match status" value="1"/>
</dbReference>
<comment type="caution">
    <text evidence="8">The sequence shown here is derived from an EMBL/GenBank/DDBJ whole genome shotgun (WGS) entry which is preliminary data.</text>
</comment>
<dbReference type="EMBL" id="BAAADD010000002">
    <property type="protein sequence ID" value="GAA0560932.1"/>
    <property type="molecule type" value="Genomic_DNA"/>
</dbReference>
<dbReference type="InterPro" id="IPR010998">
    <property type="entry name" value="Integrase_recombinase_N"/>
</dbReference>
<evidence type="ECO:0000256" key="4">
    <source>
        <dbReference type="PROSITE-ProRule" id="PRU01248"/>
    </source>
</evidence>
<keyword evidence="2 4" id="KW-0238">DNA-binding</keyword>
<dbReference type="SUPFAM" id="SSF56349">
    <property type="entry name" value="DNA breaking-rejoining enzymes"/>
    <property type="match status" value="1"/>
</dbReference>
<evidence type="ECO:0000259" key="6">
    <source>
        <dbReference type="PROSITE" id="PS51898"/>
    </source>
</evidence>
<dbReference type="InterPro" id="IPR044068">
    <property type="entry name" value="CB"/>
</dbReference>
<feature type="region of interest" description="Disordered" evidence="5">
    <location>
        <begin position="1"/>
        <end position="25"/>
    </location>
</feature>
<feature type="domain" description="Tyr recombinase" evidence="6">
    <location>
        <begin position="127"/>
        <end position="324"/>
    </location>
</feature>
<dbReference type="Gene3D" id="1.10.150.130">
    <property type="match status" value="1"/>
</dbReference>
<name>A0ABP3P5T8_9PROT</name>
<keyword evidence="9" id="KW-1185">Reference proteome</keyword>
<gene>
    <name evidence="8" type="ORF">GCM10008942_06690</name>
</gene>
<dbReference type="PANTHER" id="PTHR34605:SF4">
    <property type="entry name" value="DNA ADENINE METHYLTRANSFERASE"/>
    <property type="match status" value="1"/>
</dbReference>
<dbReference type="InterPro" id="IPR004107">
    <property type="entry name" value="Integrase_SAM-like_N"/>
</dbReference>
<evidence type="ECO:0000256" key="5">
    <source>
        <dbReference type="SAM" id="MobiDB-lite"/>
    </source>
</evidence>
<evidence type="ECO:0000313" key="8">
    <source>
        <dbReference type="EMBL" id="GAA0560932.1"/>
    </source>
</evidence>
<dbReference type="InterPro" id="IPR013762">
    <property type="entry name" value="Integrase-like_cat_sf"/>
</dbReference>
<sequence>MTAASTKRPPRGRTEKPALTGDEPKGWQSALTRLEGAYAVNTIRAYESDFKIFEAWCRREQRDALPATPATVAAFVEAQSKSATPATVSRRRAAIAKIHKLMKLESPVRDEEVNLATRKVFRQKGRRQKQALGLTAPLKAKVLAVCADDLRGLRDRALIAMGYDTLCRRSELVALRVEDFAPEPDGSGTILVRKAKADQYGRGRLAYLSTDTVATLERWLNAADVTAGPIFRRIDDGVLMNGTIIPNTVSDILKRRAKETGLDATTVKRLSGHSLRVGAAQDMAAAGIELVAIMHAGGWRSPEMVMRYIEHMDVRKSGMARMYGAEGRHPPLTSTGD</sequence>
<dbReference type="Proteomes" id="UP001499951">
    <property type="component" value="Unassembled WGS sequence"/>
</dbReference>
<dbReference type="InterPro" id="IPR052925">
    <property type="entry name" value="Phage_Integrase-like_Recomb"/>
</dbReference>
<keyword evidence="3" id="KW-0233">DNA recombination</keyword>
<evidence type="ECO:0000256" key="2">
    <source>
        <dbReference type="ARBA" id="ARBA00023125"/>
    </source>
</evidence>
<dbReference type="CDD" id="cd00799">
    <property type="entry name" value="INT_Cre_C"/>
    <property type="match status" value="1"/>
</dbReference>
<dbReference type="InterPro" id="IPR002104">
    <property type="entry name" value="Integrase_catalytic"/>
</dbReference>
<dbReference type="PANTHER" id="PTHR34605">
    <property type="entry name" value="PHAGE_INTEGRASE DOMAIN-CONTAINING PROTEIN"/>
    <property type="match status" value="1"/>
</dbReference>
<reference evidence="9" key="1">
    <citation type="journal article" date="2019" name="Int. J. Syst. Evol. Microbiol.">
        <title>The Global Catalogue of Microorganisms (GCM) 10K type strain sequencing project: providing services to taxonomists for standard genome sequencing and annotation.</title>
        <authorList>
            <consortium name="The Broad Institute Genomics Platform"/>
            <consortium name="The Broad Institute Genome Sequencing Center for Infectious Disease"/>
            <person name="Wu L."/>
            <person name="Ma J."/>
        </authorList>
    </citation>
    <scope>NUCLEOTIDE SEQUENCE [LARGE SCALE GENOMIC DNA]</scope>
    <source>
        <strain evidence="9">JCM 15089</strain>
    </source>
</reference>
<proteinExistence type="predicted"/>
<feature type="domain" description="Core-binding (CB)" evidence="7">
    <location>
        <begin position="29"/>
        <end position="103"/>
    </location>
</feature>
<dbReference type="RefSeq" id="WP_166931953.1">
    <property type="nucleotide sequence ID" value="NZ_BAAADD010000002.1"/>
</dbReference>
<dbReference type="Gene3D" id="1.10.443.10">
    <property type="entry name" value="Intergrase catalytic core"/>
    <property type="match status" value="1"/>
</dbReference>
<evidence type="ECO:0000259" key="7">
    <source>
        <dbReference type="PROSITE" id="PS51900"/>
    </source>
</evidence>
<dbReference type="InterPro" id="IPR011010">
    <property type="entry name" value="DNA_brk_join_enz"/>
</dbReference>
<accession>A0ABP3P5T8</accession>
<dbReference type="Pfam" id="PF00589">
    <property type="entry name" value="Phage_integrase"/>
    <property type="match status" value="1"/>
</dbReference>